<organism evidence="1 2">
    <name type="scientific">Magallana gigas</name>
    <name type="common">Pacific oyster</name>
    <name type="synonym">Crassostrea gigas</name>
    <dbReference type="NCBI Taxonomy" id="29159"/>
    <lineage>
        <taxon>Eukaryota</taxon>
        <taxon>Metazoa</taxon>
        <taxon>Spiralia</taxon>
        <taxon>Lophotrochozoa</taxon>
        <taxon>Mollusca</taxon>
        <taxon>Bivalvia</taxon>
        <taxon>Autobranchia</taxon>
        <taxon>Pteriomorphia</taxon>
        <taxon>Ostreida</taxon>
        <taxon>Ostreoidea</taxon>
        <taxon>Ostreidae</taxon>
        <taxon>Magallana</taxon>
    </lineage>
</organism>
<protein>
    <submittedName>
        <fullName evidence="1">Uncharacterized protein</fullName>
    </submittedName>
</protein>
<proteinExistence type="predicted"/>
<evidence type="ECO:0000313" key="1">
    <source>
        <dbReference type="EnsemblMetazoa" id="G6402.1:cds"/>
    </source>
</evidence>
<keyword evidence="2" id="KW-1185">Reference proteome</keyword>
<sequence length="416" mass="48497">MTCFTVFIDEPVFKIYGSGIQNLEYTLQSSVQEENNQVEENKDDPLKKAASLEDIFDREIGDLCSLTPYIFKKASTVVLAKDGFFYCKEHGNIKCFTCDACYSPEDLEKHFKYFSSKPPDNLHETWCLISDHGNIPMYQVPSSNHIDRQNPSCYKRKFKDDGGRHIECLNFCGLNCVYTDIKNMLKYPALKDAFKNHKPGSGFKALLNMTGHGERNSARGMRDMLLYLGMVKQQETRINQERFYLIRFFCELMKEEISIIRSCSCKEEHKLMEQIIVYSLHEDQALAMDSIFQRGIDKFFDVLFGTRCSCCKENVCLTFSHTPPCLFLNVWKSRLNMKYVPTFITVLNKIFRISAIYLYENDHFTAWIYKPRPNLERAYYDDRNVNPQDIYSADLDETKEFPGNECMVVVSYLTEN</sequence>
<dbReference type="EnsemblMetazoa" id="G6402.1">
    <property type="protein sequence ID" value="G6402.1:cds"/>
    <property type="gene ID" value="G6402"/>
</dbReference>
<dbReference type="SUPFAM" id="SSF57924">
    <property type="entry name" value="Inhibitor of apoptosis (IAP) repeat"/>
    <property type="match status" value="1"/>
</dbReference>
<reference evidence="1" key="1">
    <citation type="submission" date="2022-08" db="UniProtKB">
        <authorList>
            <consortium name="EnsemblMetazoa"/>
        </authorList>
    </citation>
    <scope>IDENTIFICATION</scope>
    <source>
        <strain evidence="1">05x7-T-G4-1.051#20</strain>
    </source>
</reference>
<name>A0A8W8ND37_MAGGI</name>
<dbReference type="AlphaFoldDB" id="A0A8W8ND37"/>
<evidence type="ECO:0000313" key="2">
    <source>
        <dbReference type="Proteomes" id="UP000005408"/>
    </source>
</evidence>
<dbReference type="Proteomes" id="UP000005408">
    <property type="component" value="Unassembled WGS sequence"/>
</dbReference>
<accession>A0A8W8ND37</accession>